<feature type="domain" description="Glycosyltransferase 2-like" evidence="1">
    <location>
        <begin position="4"/>
        <end position="121"/>
    </location>
</feature>
<name>A0A1D7U446_9HYPH</name>
<evidence type="ECO:0000313" key="2">
    <source>
        <dbReference type="EMBL" id="AOO82147.1"/>
    </source>
</evidence>
<dbReference type="AlphaFoldDB" id="A0A1D7U446"/>
<evidence type="ECO:0000259" key="1">
    <source>
        <dbReference type="Pfam" id="PF00535"/>
    </source>
</evidence>
<protein>
    <submittedName>
        <fullName evidence="2">Glycosyl transferase</fullName>
    </submittedName>
</protein>
<dbReference type="InterPro" id="IPR001173">
    <property type="entry name" value="Glyco_trans_2-like"/>
</dbReference>
<gene>
    <name evidence="2" type="ORF">BHK69_18395</name>
</gene>
<accession>A0A1D7U446</accession>
<dbReference type="CDD" id="cd06433">
    <property type="entry name" value="GT_2_WfgS_like"/>
    <property type="match status" value="1"/>
</dbReference>
<dbReference type="GO" id="GO:0016758">
    <property type="term" value="F:hexosyltransferase activity"/>
    <property type="evidence" value="ECO:0007669"/>
    <property type="project" value="UniProtKB-ARBA"/>
</dbReference>
<dbReference type="Pfam" id="PF00535">
    <property type="entry name" value="Glycos_transf_2"/>
    <property type="match status" value="1"/>
</dbReference>
<dbReference type="OrthoDB" id="5291101at2"/>
<dbReference type="SUPFAM" id="SSF53448">
    <property type="entry name" value="Nucleotide-diphospho-sugar transferases"/>
    <property type="match status" value="1"/>
</dbReference>
<dbReference type="KEGG" id="bvv:BHK69_18395"/>
<reference evidence="2 3" key="1">
    <citation type="journal article" date="2015" name="Antonie Van Leeuwenhoek">
        <title>Bosea vaviloviae sp. nov., a new species of slow-growing rhizobia isolated from nodules of the relict species Vavilovia formosa (Stev.) Fed.</title>
        <authorList>
            <person name="Safronova V.I."/>
            <person name="Kuznetsova I.G."/>
            <person name="Sazanova A.L."/>
            <person name="Kimeklis A.K."/>
            <person name="Belimov A.A."/>
            <person name="Andronov E.E."/>
            <person name="Pinaev A.G."/>
            <person name="Chizhevskaya E.P."/>
            <person name="Pukhaev A.R."/>
            <person name="Popov K.P."/>
            <person name="Willems A."/>
            <person name="Tikhonovich I.A."/>
        </authorList>
    </citation>
    <scope>NUCLEOTIDE SEQUENCE [LARGE SCALE GENOMIC DNA]</scope>
    <source>
        <strain evidence="2 3">Vaf18</strain>
    </source>
</reference>
<dbReference type="STRING" id="1526658.BHK69_18395"/>
<dbReference type="RefSeq" id="WP_069691357.1">
    <property type="nucleotide sequence ID" value="NZ_CP017147.1"/>
</dbReference>
<dbReference type="Gene3D" id="3.90.550.10">
    <property type="entry name" value="Spore Coat Polysaccharide Biosynthesis Protein SpsA, Chain A"/>
    <property type="match status" value="1"/>
</dbReference>
<dbReference type="InterPro" id="IPR029044">
    <property type="entry name" value="Nucleotide-diphossugar_trans"/>
</dbReference>
<evidence type="ECO:0000313" key="3">
    <source>
        <dbReference type="Proteomes" id="UP000094969"/>
    </source>
</evidence>
<keyword evidence="2" id="KW-0808">Transferase</keyword>
<dbReference type="PANTHER" id="PTHR22916">
    <property type="entry name" value="GLYCOSYLTRANSFERASE"/>
    <property type="match status" value="1"/>
</dbReference>
<organism evidence="2 3">
    <name type="scientific">Bosea vaviloviae</name>
    <dbReference type="NCBI Taxonomy" id="1526658"/>
    <lineage>
        <taxon>Bacteria</taxon>
        <taxon>Pseudomonadati</taxon>
        <taxon>Pseudomonadota</taxon>
        <taxon>Alphaproteobacteria</taxon>
        <taxon>Hyphomicrobiales</taxon>
        <taxon>Boseaceae</taxon>
        <taxon>Bosea</taxon>
    </lineage>
</organism>
<proteinExistence type="predicted"/>
<dbReference type="PANTHER" id="PTHR22916:SF3">
    <property type="entry name" value="UDP-GLCNAC:BETAGAL BETA-1,3-N-ACETYLGLUCOSAMINYLTRANSFERASE-LIKE PROTEIN 1"/>
    <property type="match status" value="1"/>
</dbReference>
<sequence length="270" mass="29685">MIVTIVTPTLNAVEYLKECIESARTNATRDIEIEHVIVDGGSTDGTVELALSCGLRVLQGKDSGIFDAINKGSFNSSGELLGFLGADDVMLEGAAVAVVKAYRESRRRWVVGAIRWTDAKGHSLGGLAAPPNWVTPAMLVCLGWNPIMHMATYFSRGFFEELGGFDIAYKDAGDYEMFCRALTKEPYGRIDRPIACFRRTGVNNSAVHGSRTTAECARILAQHGPSSNAQRLFWRFLLKTYFNLGNPGWLLSKMADSTRTTLKLQPKAHF</sequence>
<keyword evidence="3" id="KW-1185">Reference proteome</keyword>
<dbReference type="EMBL" id="CP017147">
    <property type="protein sequence ID" value="AOO82147.1"/>
    <property type="molecule type" value="Genomic_DNA"/>
</dbReference>
<dbReference type="Proteomes" id="UP000094969">
    <property type="component" value="Chromosome"/>
</dbReference>